<dbReference type="EMBL" id="QGMG01001167">
    <property type="protein sequence ID" value="TVY50365.1"/>
    <property type="molecule type" value="Genomic_DNA"/>
</dbReference>
<feature type="region of interest" description="Disordered" evidence="1">
    <location>
        <begin position="1"/>
        <end position="242"/>
    </location>
</feature>
<dbReference type="OrthoDB" id="2873061at2759"/>
<feature type="compositionally biased region" description="Polar residues" evidence="1">
    <location>
        <begin position="1"/>
        <end position="10"/>
    </location>
</feature>
<sequence>MATESPSNQPDLEKENGTFEVEEGLEALGLNDHEADVESPALNGGHEESFPANTSTLPTDYSDVPSNNSEDSGKQKQRRKYQRGGRKKGLQSVSESNLPEEDGADGYEPRGKSTRRTTSSKTKLKHRDSGSRPSFDTGIKAFNLKRAESSGGRPVGMSVEDRRSKSKAKPKLKHKAKSKRRKEKQQKEEEEERKENWESETSSEEEEESESENESEEEEEKKGKKKKSKKEEKKEEPKKPLSIRFDLNIELEIFLKAKIKGDITVTFLQ</sequence>
<comment type="caution">
    <text evidence="2">The sequence shown here is derived from an EMBL/GenBank/DDBJ whole genome shotgun (WGS) entry which is preliminary data.</text>
</comment>
<protein>
    <submittedName>
        <fullName evidence="2">Uncharacterized protein</fullName>
    </submittedName>
</protein>
<reference evidence="2 3" key="1">
    <citation type="submission" date="2018-05" db="EMBL/GenBank/DDBJ databases">
        <title>Whole genome sequencing for identification of molecular markers to develop diagnostic detection tools for the regulated plant pathogen Lachnellula willkommii.</title>
        <authorList>
            <person name="Giroux E."/>
            <person name="Bilodeau G."/>
        </authorList>
    </citation>
    <scope>NUCLEOTIDE SEQUENCE [LARGE SCALE GENOMIC DNA]</scope>
    <source>
        <strain evidence="2 3">CBS 625.97</strain>
    </source>
</reference>
<feature type="compositionally biased region" description="Basic and acidic residues" evidence="1">
    <location>
        <begin position="229"/>
        <end position="239"/>
    </location>
</feature>
<keyword evidence="3" id="KW-1185">Reference proteome</keyword>
<gene>
    <name evidence="2" type="ORF">LCER1_G006326</name>
</gene>
<dbReference type="AlphaFoldDB" id="A0A7D8UK54"/>
<name>A0A7D8UK54_9HELO</name>
<accession>A0A7D8UK54</accession>
<evidence type="ECO:0000313" key="2">
    <source>
        <dbReference type="EMBL" id="TVY50365.1"/>
    </source>
</evidence>
<evidence type="ECO:0000313" key="3">
    <source>
        <dbReference type="Proteomes" id="UP000481288"/>
    </source>
</evidence>
<feature type="compositionally biased region" description="Polar residues" evidence="1">
    <location>
        <begin position="51"/>
        <end position="70"/>
    </location>
</feature>
<organism evidence="2 3">
    <name type="scientific">Lachnellula cervina</name>
    <dbReference type="NCBI Taxonomy" id="1316786"/>
    <lineage>
        <taxon>Eukaryota</taxon>
        <taxon>Fungi</taxon>
        <taxon>Dikarya</taxon>
        <taxon>Ascomycota</taxon>
        <taxon>Pezizomycotina</taxon>
        <taxon>Leotiomycetes</taxon>
        <taxon>Helotiales</taxon>
        <taxon>Lachnaceae</taxon>
        <taxon>Lachnellula</taxon>
    </lineage>
</organism>
<feature type="compositionally biased region" description="Basic residues" evidence="1">
    <location>
        <begin position="164"/>
        <end position="184"/>
    </location>
</feature>
<proteinExistence type="predicted"/>
<feature type="compositionally biased region" description="Acidic residues" evidence="1">
    <location>
        <begin position="201"/>
        <end position="219"/>
    </location>
</feature>
<feature type="compositionally biased region" description="Basic residues" evidence="1">
    <location>
        <begin position="75"/>
        <end position="89"/>
    </location>
</feature>
<dbReference type="Proteomes" id="UP000481288">
    <property type="component" value="Unassembled WGS sequence"/>
</dbReference>
<evidence type="ECO:0000256" key="1">
    <source>
        <dbReference type="SAM" id="MobiDB-lite"/>
    </source>
</evidence>